<dbReference type="SUPFAM" id="SSF111337">
    <property type="entry name" value="QueA-like"/>
    <property type="match status" value="1"/>
</dbReference>
<evidence type="ECO:0000256" key="7">
    <source>
        <dbReference type="ARBA" id="ARBA00022785"/>
    </source>
</evidence>
<evidence type="ECO:0000256" key="13">
    <source>
        <dbReference type="HAMAP-Rule" id="MF_00113"/>
    </source>
</evidence>
<keyword evidence="5 13" id="KW-0808">Transferase</keyword>
<dbReference type="Gene3D" id="2.40.10.240">
    <property type="entry name" value="QueA-like"/>
    <property type="match status" value="1"/>
</dbReference>
<evidence type="ECO:0000256" key="5">
    <source>
        <dbReference type="ARBA" id="ARBA00022679"/>
    </source>
</evidence>
<gene>
    <name evidence="13 14" type="primary">queA</name>
    <name evidence="14" type="ORF">KJ970_10405</name>
</gene>
<dbReference type="EMBL" id="JAHJDP010000056">
    <property type="protein sequence ID" value="MBU2691324.1"/>
    <property type="molecule type" value="Genomic_DNA"/>
</dbReference>
<evidence type="ECO:0000256" key="6">
    <source>
        <dbReference type="ARBA" id="ARBA00022691"/>
    </source>
</evidence>
<comment type="caution">
    <text evidence="14">The sequence shown here is derived from an EMBL/GenBank/DDBJ whole genome shotgun (WGS) entry which is preliminary data.</text>
</comment>
<proteinExistence type="inferred from homology"/>
<evidence type="ECO:0000313" key="14">
    <source>
        <dbReference type="EMBL" id="MBU2691324.1"/>
    </source>
</evidence>
<sequence length="352" mass="39311">MDAGAYDYHLPEERIAQWPATLRDRSRLLVMDRRVGSLDHRVFKDLPDFLSAGDLLLLNESRVIPARLFGKKPTGGRAEILLVESAAENPEPAQRNYFGMIRPARAGRPGSIIELEDGWRVVVEERALEEGMHRLRLEGTGRVEDLLAHCGHMPLPPYIRREDTEEDRERYQTVYAKQPGSIAAPTAGLHFTKELLDKIRGMGVCTASVILHVGPGTFRPVRERDLRRHRLHPESYEIPEAASRAVEETRRAGGRIVCVGTTTVRAVEAAAAERSPAGPLCPPGGGRTRLFIHPPYTFQVTDALITNFHLPRSTLLMLVSAFGGREEVLSAYRTAVLQKYAFYSYGDAMLIL</sequence>
<evidence type="ECO:0000256" key="11">
    <source>
        <dbReference type="ARBA" id="ARBA00069325"/>
    </source>
</evidence>
<keyword evidence="6 13" id="KW-0949">S-adenosyl-L-methionine</keyword>
<dbReference type="NCBIfam" id="NF001140">
    <property type="entry name" value="PRK00147.1"/>
    <property type="match status" value="1"/>
</dbReference>
<dbReference type="Proteomes" id="UP000777784">
    <property type="component" value="Unassembled WGS sequence"/>
</dbReference>
<dbReference type="GO" id="GO:0051075">
    <property type="term" value="F:S-adenosylmethionine:tRNA ribosyltransferase-isomerase activity"/>
    <property type="evidence" value="ECO:0007669"/>
    <property type="project" value="UniProtKB-EC"/>
</dbReference>
<evidence type="ECO:0000256" key="4">
    <source>
        <dbReference type="ARBA" id="ARBA00022490"/>
    </source>
</evidence>
<protein>
    <recommendedName>
        <fullName evidence="11 13">S-adenosylmethionine:tRNA ribosyltransferase-isomerase</fullName>
        <ecNumber evidence="10 13">2.4.99.17</ecNumber>
    </recommendedName>
    <alternativeName>
        <fullName evidence="12 13">Queuosine biosynthesis protein QueA</fullName>
    </alternativeName>
</protein>
<evidence type="ECO:0000256" key="1">
    <source>
        <dbReference type="ARBA" id="ARBA00004496"/>
    </source>
</evidence>
<keyword evidence="7 13" id="KW-0671">Queuosine biosynthesis</keyword>
<evidence type="ECO:0000256" key="2">
    <source>
        <dbReference type="ARBA" id="ARBA00004691"/>
    </source>
</evidence>
<evidence type="ECO:0000256" key="10">
    <source>
        <dbReference type="ARBA" id="ARBA00066503"/>
    </source>
</evidence>
<dbReference type="PANTHER" id="PTHR30307:SF0">
    <property type="entry name" value="S-ADENOSYLMETHIONINE:TRNA RIBOSYLTRANSFERASE-ISOMERASE"/>
    <property type="match status" value="1"/>
</dbReference>
<dbReference type="GO" id="GO:0005737">
    <property type="term" value="C:cytoplasm"/>
    <property type="evidence" value="ECO:0007669"/>
    <property type="project" value="UniProtKB-SubCell"/>
</dbReference>
<dbReference type="Pfam" id="PF02547">
    <property type="entry name" value="Queuosine_synth"/>
    <property type="match status" value="1"/>
</dbReference>
<organism evidence="14 15">
    <name type="scientific">Eiseniibacteriota bacterium</name>
    <dbReference type="NCBI Taxonomy" id="2212470"/>
    <lineage>
        <taxon>Bacteria</taxon>
        <taxon>Candidatus Eiseniibacteriota</taxon>
    </lineage>
</organism>
<dbReference type="GO" id="GO:0008616">
    <property type="term" value="P:tRNA queuosine(34) biosynthetic process"/>
    <property type="evidence" value="ECO:0007669"/>
    <property type="project" value="UniProtKB-UniRule"/>
</dbReference>
<keyword evidence="14" id="KW-0328">Glycosyltransferase</keyword>
<evidence type="ECO:0000256" key="12">
    <source>
        <dbReference type="ARBA" id="ARBA00076160"/>
    </source>
</evidence>
<dbReference type="PANTHER" id="PTHR30307">
    <property type="entry name" value="S-ADENOSYLMETHIONINE:TRNA RIBOSYLTRANSFERASE-ISOMERASE"/>
    <property type="match status" value="1"/>
</dbReference>
<comment type="subunit">
    <text evidence="3 13">Monomer.</text>
</comment>
<evidence type="ECO:0000256" key="3">
    <source>
        <dbReference type="ARBA" id="ARBA00011245"/>
    </source>
</evidence>
<dbReference type="EC" id="2.4.99.17" evidence="10 13"/>
<name>A0A948RZZ9_UNCEI</name>
<comment type="function">
    <text evidence="13">Transfers and isomerizes the ribose moiety from AdoMet to the 7-aminomethyl group of 7-deazaguanine (preQ1-tRNA) to give epoxyqueuosine (oQ-tRNA).</text>
</comment>
<dbReference type="NCBIfam" id="TIGR00113">
    <property type="entry name" value="queA"/>
    <property type="match status" value="1"/>
</dbReference>
<dbReference type="AlphaFoldDB" id="A0A948RZZ9"/>
<dbReference type="InterPro" id="IPR042118">
    <property type="entry name" value="QueA_dom1"/>
</dbReference>
<accession>A0A948RZZ9</accession>
<comment type="similarity">
    <text evidence="9 13">Belongs to the QueA family.</text>
</comment>
<reference evidence="14" key="1">
    <citation type="submission" date="2021-05" db="EMBL/GenBank/DDBJ databases">
        <title>Energy efficiency and biological interactions define the core microbiome of deep oligotrophic groundwater.</title>
        <authorList>
            <person name="Mehrshad M."/>
            <person name="Lopez-Fernandez M."/>
            <person name="Bell E."/>
            <person name="Bernier-Latmani R."/>
            <person name="Bertilsson S."/>
            <person name="Dopson M."/>
        </authorList>
    </citation>
    <scope>NUCLEOTIDE SEQUENCE</scope>
    <source>
        <strain evidence="14">Modern_marine.mb.64</strain>
    </source>
</reference>
<keyword evidence="4 13" id="KW-0963">Cytoplasm</keyword>
<evidence type="ECO:0000256" key="8">
    <source>
        <dbReference type="ARBA" id="ARBA00052751"/>
    </source>
</evidence>
<dbReference type="InterPro" id="IPR003699">
    <property type="entry name" value="QueA"/>
</dbReference>
<evidence type="ECO:0000256" key="9">
    <source>
        <dbReference type="ARBA" id="ARBA00061210"/>
    </source>
</evidence>
<comment type="catalytic activity">
    <reaction evidence="8 13">
        <text>7-aminomethyl-7-carbaguanosine(34) in tRNA + S-adenosyl-L-methionine = epoxyqueuosine(34) in tRNA + adenine + L-methionine + 2 H(+)</text>
        <dbReference type="Rhea" id="RHEA:32155"/>
        <dbReference type="Rhea" id="RHEA-COMP:10342"/>
        <dbReference type="Rhea" id="RHEA-COMP:18582"/>
        <dbReference type="ChEBI" id="CHEBI:15378"/>
        <dbReference type="ChEBI" id="CHEBI:16708"/>
        <dbReference type="ChEBI" id="CHEBI:57844"/>
        <dbReference type="ChEBI" id="CHEBI:59789"/>
        <dbReference type="ChEBI" id="CHEBI:82833"/>
        <dbReference type="ChEBI" id="CHEBI:194443"/>
        <dbReference type="EC" id="2.4.99.17"/>
    </reaction>
</comment>
<dbReference type="InterPro" id="IPR036100">
    <property type="entry name" value="QueA_sf"/>
</dbReference>
<dbReference type="HAMAP" id="MF_00113">
    <property type="entry name" value="QueA"/>
    <property type="match status" value="1"/>
</dbReference>
<comment type="subcellular location">
    <subcellularLocation>
        <location evidence="1 13">Cytoplasm</location>
    </subcellularLocation>
</comment>
<dbReference type="InterPro" id="IPR042119">
    <property type="entry name" value="QueA_dom2"/>
</dbReference>
<dbReference type="FunFam" id="3.40.1780.10:FF:000001">
    <property type="entry name" value="S-adenosylmethionine:tRNA ribosyltransferase-isomerase"/>
    <property type="match status" value="1"/>
</dbReference>
<dbReference type="Gene3D" id="3.40.1780.10">
    <property type="entry name" value="QueA-like"/>
    <property type="match status" value="1"/>
</dbReference>
<evidence type="ECO:0000313" key="15">
    <source>
        <dbReference type="Proteomes" id="UP000777784"/>
    </source>
</evidence>
<comment type="pathway">
    <text evidence="2 13">tRNA modification; tRNA-queuosine biosynthesis.</text>
</comment>